<keyword evidence="3" id="KW-1185">Reference proteome</keyword>
<dbReference type="NCBIfam" id="TIGR01200">
    <property type="entry name" value="GLPGLI"/>
    <property type="match status" value="1"/>
</dbReference>
<gene>
    <name evidence="2" type="ORF">IC610_11475</name>
</gene>
<dbReference type="EMBL" id="JACYFS010000003">
    <property type="protein sequence ID" value="MBD8083034.1"/>
    <property type="molecule type" value="Genomic_DNA"/>
</dbReference>
<sequence>MKKLFSIFLIATAVFANAQDAKETANRFFYELNFKPKKDSIKTDKVITILDITDKNRSVYQDYTIIAQDSIMKLEIEAMQKSGQMKDLSKLIKMPKLSARVYKTYPTMKIQFVEKITSGFTPANIGYVEEPKFAWKILSDKQKIGEYNTQKATTEFGGRKWTAWFSSDIPFQDGPYKFSGLPGLIVKIEDEAKDYSWVLQGNKKIQDYTEYSYIENMMQAKGGKVNEMPRDKFEKKFNEFKKDPFATMRPMLTKEIMSQSIPGMDGTVGDMIKKQEKQYKDFFKAVDNEIEPAYGALTVGEVERTGTEKAK</sequence>
<dbReference type="RefSeq" id="WP_191736985.1">
    <property type="nucleotide sequence ID" value="NZ_JACYFS010000003.1"/>
</dbReference>
<name>A0ABR8ZCK2_9FLAO</name>
<dbReference type="InterPro" id="IPR005901">
    <property type="entry name" value="GLPGLI"/>
</dbReference>
<protein>
    <submittedName>
        <fullName evidence="2">GLPGLI family protein</fullName>
    </submittedName>
</protein>
<feature type="signal peptide" evidence="1">
    <location>
        <begin position="1"/>
        <end position="18"/>
    </location>
</feature>
<evidence type="ECO:0000256" key="1">
    <source>
        <dbReference type="SAM" id="SignalP"/>
    </source>
</evidence>
<evidence type="ECO:0000313" key="2">
    <source>
        <dbReference type="EMBL" id="MBD8083034.1"/>
    </source>
</evidence>
<proteinExistence type="predicted"/>
<dbReference type="Pfam" id="PF09697">
    <property type="entry name" value="Porph_ging"/>
    <property type="match status" value="1"/>
</dbReference>
<reference evidence="2 3" key="1">
    <citation type="submission" date="2020-09" db="EMBL/GenBank/DDBJ databases">
        <title>Genome seq and assembly of Chryseobacterium sp.</title>
        <authorList>
            <person name="Chhetri G."/>
        </authorList>
    </citation>
    <scope>NUCLEOTIDE SEQUENCE [LARGE SCALE GENOMIC DNA]</scope>
    <source>
        <strain evidence="2 3">GCR10</strain>
    </source>
</reference>
<accession>A0ABR8ZCK2</accession>
<evidence type="ECO:0000313" key="3">
    <source>
        <dbReference type="Proteomes" id="UP000637299"/>
    </source>
</evidence>
<organism evidence="2 3">
    <name type="scientific">Chryseobacterium caseinilyticum</name>
    <dbReference type="NCBI Taxonomy" id="2771428"/>
    <lineage>
        <taxon>Bacteria</taxon>
        <taxon>Pseudomonadati</taxon>
        <taxon>Bacteroidota</taxon>
        <taxon>Flavobacteriia</taxon>
        <taxon>Flavobacteriales</taxon>
        <taxon>Weeksellaceae</taxon>
        <taxon>Chryseobacterium group</taxon>
        <taxon>Chryseobacterium</taxon>
    </lineage>
</organism>
<feature type="chain" id="PRO_5045951200" evidence="1">
    <location>
        <begin position="19"/>
        <end position="311"/>
    </location>
</feature>
<dbReference type="Proteomes" id="UP000637299">
    <property type="component" value="Unassembled WGS sequence"/>
</dbReference>
<keyword evidence="1" id="KW-0732">Signal</keyword>
<comment type="caution">
    <text evidence="2">The sequence shown here is derived from an EMBL/GenBank/DDBJ whole genome shotgun (WGS) entry which is preliminary data.</text>
</comment>